<dbReference type="InterPro" id="IPR004791">
    <property type="entry name" value="UvrC"/>
</dbReference>
<dbReference type="PROSITE" id="PS50165">
    <property type="entry name" value="UVRC"/>
    <property type="match status" value="1"/>
</dbReference>
<evidence type="ECO:0000256" key="5">
    <source>
        <dbReference type="ARBA" id="ARBA00023204"/>
    </source>
</evidence>
<dbReference type="SUPFAM" id="SSF82771">
    <property type="entry name" value="GIY-YIG endonuclease"/>
    <property type="match status" value="1"/>
</dbReference>
<keyword evidence="4 7" id="KW-0267">Excision nuclease</keyword>
<evidence type="ECO:0000313" key="13">
    <source>
        <dbReference type="Proteomes" id="UP000095553"/>
    </source>
</evidence>
<dbReference type="InterPro" id="IPR035901">
    <property type="entry name" value="GIY-YIG_endonuc_sf"/>
</dbReference>
<evidence type="ECO:0000259" key="10">
    <source>
        <dbReference type="PROSITE" id="PS50164"/>
    </source>
</evidence>
<feature type="domain" description="UVR" evidence="9">
    <location>
        <begin position="204"/>
        <end position="239"/>
    </location>
</feature>
<dbReference type="Pfam" id="PF08459">
    <property type="entry name" value="UvrC_RNaseH_dom"/>
    <property type="match status" value="1"/>
</dbReference>
<dbReference type="PROSITE" id="PS50164">
    <property type="entry name" value="GIY_YIG"/>
    <property type="match status" value="1"/>
</dbReference>
<dbReference type="Gene3D" id="4.10.860.10">
    <property type="entry name" value="UVR domain"/>
    <property type="match status" value="1"/>
</dbReference>
<dbReference type="InterPro" id="IPR038476">
    <property type="entry name" value="UvrC_RNase_H_dom_sf"/>
</dbReference>
<keyword evidence="5 7" id="KW-0234">DNA repair</keyword>
<evidence type="ECO:0000256" key="7">
    <source>
        <dbReference type="HAMAP-Rule" id="MF_00203"/>
    </source>
</evidence>
<keyword evidence="1 7" id="KW-0963">Cytoplasm</keyword>
<dbReference type="SMART" id="SM00465">
    <property type="entry name" value="GIYc"/>
    <property type="match status" value="1"/>
</dbReference>
<evidence type="ECO:0000256" key="8">
    <source>
        <dbReference type="SAM" id="Coils"/>
    </source>
</evidence>
<comment type="subunit">
    <text evidence="7">Interacts with UvrB in an incision complex.</text>
</comment>
<keyword evidence="3 7" id="KW-0228">DNA excision</keyword>
<dbReference type="FunFam" id="3.40.1440.10:FF:000001">
    <property type="entry name" value="UvrABC system protein C"/>
    <property type="match status" value="1"/>
</dbReference>
<feature type="domain" description="UvrC family homology region profile" evidence="11">
    <location>
        <begin position="255"/>
        <end position="497"/>
    </location>
</feature>
<keyword evidence="6 7" id="KW-0742">SOS response</keyword>
<dbReference type="InterPro" id="IPR047296">
    <property type="entry name" value="GIY-YIG_UvrC_Cho"/>
</dbReference>
<dbReference type="PANTHER" id="PTHR30562">
    <property type="entry name" value="UVRC/OXIDOREDUCTASE"/>
    <property type="match status" value="1"/>
</dbReference>
<evidence type="ECO:0000256" key="2">
    <source>
        <dbReference type="ARBA" id="ARBA00022763"/>
    </source>
</evidence>
<dbReference type="InterPro" id="IPR000305">
    <property type="entry name" value="GIY-YIG_endonuc"/>
</dbReference>
<dbReference type="InterPro" id="IPR001162">
    <property type="entry name" value="UvrC_RNase_H_dom"/>
</dbReference>
<dbReference type="GO" id="GO:0009381">
    <property type="term" value="F:excinuclease ABC activity"/>
    <property type="evidence" value="ECO:0007669"/>
    <property type="project" value="UniProtKB-UniRule"/>
</dbReference>
<dbReference type="Gene3D" id="3.40.1440.10">
    <property type="entry name" value="GIY-YIG endonuclease"/>
    <property type="match status" value="1"/>
</dbReference>
<evidence type="ECO:0000313" key="12">
    <source>
        <dbReference type="EMBL" id="CUM85539.1"/>
    </source>
</evidence>
<organism evidence="12 13">
    <name type="scientific">Anaerostipes hadrus</name>
    <dbReference type="NCBI Taxonomy" id="649756"/>
    <lineage>
        <taxon>Bacteria</taxon>
        <taxon>Bacillati</taxon>
        <taxon>Bacillota</taxon>
        <taxon>Clostridia</taxon>
        <taxon>Lachnospirales</taxon>
        <taxon>Lachnospiraceae</taxon>
        <taxon>Anaerostipes</taxon>
    </lineage>
</organism>
<dbReference type="InterPro" id="IPR003583">
    <property type="entry name" value="Hlx-hairpin-Hlx_DNA-bd_motif"/>
</dbReference>
<dbReference type="InterPro" id="IPR036876">
    <property type="entry name" value="UVR_dom_sf"/>
</dbReference>
<evidence type="ECO:0000259" key="11">
    <source>
        <dbReference type="PROSITE" id="PS50165"/>
    </source>
</evidence>
<evidence type="ECO:0000256" key="3">
    <source>
        <dbReference type="ARBA" id="ARBA00022769"/>
    </source>
</evidence>
<evidence type="ECO:0000256" key="6">
    <source>
        <dbReference type="ARBA" id="ARBA00023236"/>
    </source>
</evidence>
<dbReference type="GO" id="GO:0006289">
    <property type="term" value="P:nucleotide-excision repair"/>
    <property type="evidence" value="ECO:0007669"/>
    <property type="project" value="UniProtKB-UniRule"/>
</dbReference>
<dbReference type="InterPro" id="IPR001943">
    <property type="entry name" value="UVR_dom"/>
</dbReference>
<dbReference type="Pfam" id="PF22920">
    <property type="entry name" value="UvrC_RNaseH"/>
    <property type="match status" value="1"/>
</dbReference>
<dbReference type="GO" id="GO:0009380">
    <property type="term" value="C:excinuclease repair complex"/>
    <property type="evidence" value="ECO:0007669"/>
    <property type="project" value="InterPro"/>
</dbReference>
<comment type="similarity">
    <text evidence="7">Belongs to the UvrC family.</text>
</comment>
<dbReference type="Gene3D" id="3.30.420.340">
    <property type="entry name" value="UvrC, RNAse H endonuclease domain"/>
    <property type="match status" value="1"/>
</dbReference>
<keyword evidence="2 7" id="KW-0227">DNA damage</keyword>
<dbReference type="AlphaFoldDB" id="A0A173S721"/>
<evidence type="ECO:0000256" key="4">
    <source>
        <dbReference type="ARBA" id="ARBA00022881"/>
    </source>
</evidence>
<dbReference type="SMART" id="SM00278">
    <property type="entry name" value="HhH1"/>
    <property type="match status" value="2"/>
</dbReference>
<accession>A0A173S721</accession>
<feature type="domain" description="GIY-YIG" evidence="10">
    <location>
        <begin position="13"/>
        <end position="92"/>
    </location>
</feature>
<dbReference type="SUPFAM" id="SSF46600">
    <property type="entry name" value="C-terminal UvrC-binding domain of UvrB"/>
    <property type="match status" value="1"/>
</dbReference>
<dbReference type="CDD" id="cd10434">
    <property type="entry name" value="GIY-YIG_UvrC_Cho"/>
    <property type="match status" value="1"/>
</dbReference>
<comment type="function">
    <text evidence="7">The UvrABC repair system catalyzes the recognition and processing of DNA lesions. UvrC both incises the 5' and 3' sides of the lesion. The N-terminal half is responsible for the 3' incision and the C-terminal half is responsible for the 5' incision.</text>
</comment>
<dbReference type="PROSITE" id="PS50151">
    <property type="entry name" value="UVR"/>
    <property type="match status" value="1"/>
</dbReference>
<dbReference type="GO" id="GO:0005737">
    <property type="term" value="C:cytoplasm"/>
    <property type="evidence" value="ECO:0007669"/>
    <property type="project" value="UniProtKB-SubCell"/>
</dbReference>
<dbReference type="Proteomes" id="UP000095553">
    <property type="component" value="Unassembled WGS sequence"/>
</dbReference>
<dbReference type="GO" id="GO:0009432">
    <property type="term" value="P:SOS response"/>
    <property type="evidence" value="ECO:0007669"/>
    <property type="project" value="UniProtKB-UniRule"/>
</dbReference>
<dbReference type="NCBIfam" id="TIGR00194">
    <property type="entry name" value="uvrC"/>
    <property type="match status" value="1"/>
</dbReference>
<dbReference type="GO" id="GO:0003677">
    <property type="term" value="F:DNA binding"/>
    <property type="evidence" value="ECO:0007669"/>
    <property type="project" value="UniProtKB-UniRule"/>
</dbReference>
<evidence type="ECO:0000256" key="1">
    <source>
        <dbReference type="ARBA" id="ARBA00022490"/>
    </source>
</evidence>
<dbReference type="NCBIfam" id="NF001824">
    <property type="entry name" value="PRK00558.1-5"/>
    <property type="match status" value="1"/>
</dbReference>
<dbReference type="Pfam" id="PF01541">
    <property type="entry name" value="GIY-YIG"/>
    <property type="match status" value="1"/>
</dbReference>
<dbReference type="HAMAP" id="MF_00203">
    <property type="entry name" value="UvrC"/>
    <property type="match status" value="1"/>
</dbReference>
<dbReference type="EMBL" id="CYXY01000005">
    <property type="protein sequence ID" value="CUM85539.1"/>
    <property type="molecule type" value="Genomic_DNA"/>
</dbReference>
<name>A0A173S721_ANAHA</name>
<dbReference type="InterPro" id="IPR010994">
    <property type="entry name" value="RuvA_2-like"/>
</dbReference>
<keyword evidence="8" id="KW-0175">Coiled coil</keyword>
<dbReference type="PANTHER" id="PTHR30562:SF1">
    <property type="entry name" value="UVRABC SYSTEM PROTEIN C"/>
    <property type="match status" value="1"/>
</dbReference>
<dbReference type="Pfam" id="PF02151">
    <property type="entry name" value="UVR"/>
    <property type="match status" value="1"/>
</dbReference>
<dbReference type="Gene3D" id="1.10.150.20">
    <property type="entry name" value="5' to 3' exonuclease, C-terminal subdomain"/>
    <property type="match status" value="1"/>
</dbReference>
<feature type="coiled-coil region" evidence="8">
    <location>
        <begin position="200"/>
        <end position="227"/>
    </location>
</feature>
<evidence type="ECO:0000259" key="9">
    <source>
        <dbReference type="PROSITE" id="PS50151"/>
    </source>
</evidence>
<dbReference type="SUPFAM" id="SSF47781">
    <property type="entry name" value="RuvA domain 2-like"/>
    <property type="match status" value="1"/>
</dbReference>
<reference evidence="12 13" key="1">
    <citation type="submission" date="2015-09" db="EMBL/GenBank/DDBJ databases">
        <authorList>
            <consortium name="Pathogen Informatics"/>
        </authorList>
    </citation>
    <scope>NUCLEOTIDE SEQUENCE [LARGE SCALE GENOMIC DNA]</scope>
    <source>
        <strain evidence="12 13">2789STDY5834959</strain>
    </source>
</reference>
<sequence length="622" mass="72369">MFDIQQELKKLPAKPGVYLMHNSKDEIIYVGKAIKLCNRVRQYFQDSRNLSVKIQHMVKNVAYFEYIITDSELEALVLENNLIKEHHPKYNTKLKDDKGYPYIKVTVNEEFPRIMLARKMKADGGKHFGPYTSAGAVNDTIELLRKIFKIRTCNRRLPKDTGKDRPCLYYQIKQCDAPCQGYISKEEYAKQIEETIKFLNGNYKQVAKMLQEKMQKASDELEFEQAMEYRDLLKSIERIMDRQKINTYAFEDRDIIAMAQDDKDVVVSIFFIRQGKLLGREHFHMEADEESSKEEVLGAFVKQFYAGTPYLPGEIFLEQDISEKEIIEEWLSKKRGAKVHFKIPVRGQKHKMVEMAKENAQNVLRMDREKIKREERRTIGAVHEIEELLGMEGLNRMEAFDISNISGFQTVASMVVFERGKARRRDYRKFRLRTIEGPDDYASMEEVLTRRFLHGKKELEELKEQGKDTTLGSFTKFPDILMMDGGKGQVNVALRVLDHLGLDIPVCGMVKDDDHRTRGLYYNNEEIIFAPNSEAFLLVTRIQDEAHRFAIEYHRSLRAKGQVHSVLDDIKGVGPKRRKELMKYFKDLGQIKTATVTELLNVPGMNQSTAESIYGFFHDSKQ</sequence>
<gene>
    <name evidence="7 12" type="primary">uvrC</name>
    <name evidence="12" type="ORF">ERS852571_00969</name>
</gene>
<comment type="subcellular location">
    <subcellularLocation>
        <location evidence="7">Cytoplasm</location>
    </subcellularLocation>
</comment>
<dbReference type="InterPro" id="IPR050066">
    <property type="entry name" value="UvrABC_protein_C"/>
</dbReference>
<protein>
    <recommendedName>
        <fullName evidence="7">UvrABC system protein C</fullName>
        <shortName evidence="7">Protein UvrC</shortName>
    </recommendedName>
    <alternativeName>
        <fullName evidence="7">Excinuclease ABC subunit C</fullName>
    </alternativeName>
</protein>
<proteinExistence type="inferred from homology"/>
<dbReference type="Pfam" id="PF14520">
    <property type="entry name" value="HHH_5"/>
    <property type="match status" value="1"/>
</dbReference>
<dbReference type="RefSeq" id="WP_055072491.1">
    <property type="nucleotide sequence ID" value="NZ_CYXY01000005.1"/>
</dbReference>